<evidence type="ECO:0000256" key="3">
    <source>
        <dbReference type="ARBA" id="ARBA00022670"/>
    </source>
</evidence>
<comment type="similarity">
    <text evidence="2">Belongs to the peptidase S49 family.</text>
</comment>
<name>A0AAE3XQT2_9BACT</name>
<dbReference type="Gene3D" id="3.90.226.10">
    <property type="entry name" value="2-enoyl-CoA Hydratase, Chain A, domain 1"/>
    <property type="match status" value="3"/>
</dbReference>
<dbReference type="InterPro" id="IPR002142">
    <property type="entry name" value="Peptidase_S49"/>
</dbReference>
<evidence type="ECO:0000256" key="1">
    <source>
        <dbReference type="ARBA" id="ARBA00004370"/>
    </source>
</evidence>
<sequence length="589" mass="65566">MAAFFRNLLATLVGLCIFAFFGISFLIAIVSLSGQQQRIPISENSILHLKLNKPILETEKDNPFGELEFIPGQSQGNIGLKELTDAIKYAKTDDNIEGIYLETPFVFAGSATKKAIREALKDFKSSGKFVISHADIYTEGGYYVASASDEIYLHPIGNFEMNGLSANVTYFKDLFDKIGVQPEIFRVGKFKSAVEPFFRTSMSEASRLQTESFLNSINGIYLNEISSSRNIKVGELKEIIDSLLVRTPEDAVRLKLVDGLAYQDQITNILRKKVNLESEDDKLKLVSYRKYKKSIIKDNSNKDLDKIAVIVAQGEIIYGKSHDDKVGSTTISEEIRKARKDDDVKAIILRVNSPGGSMLGSDIIWREIELAKKEKPVIASMSDLAASGGYYISSGCDTIVAEPNTITGSIGIFGILFNAQELLNDKLGITFSTVKTAPFADMGSTTRPMTAEEKKIMQAQIDRGYEIFTSLVSKGRRMSIDRVKEYAEGRVWTGEQAQKRGLVDIIGGMNTAIDIAAQKAELGKGEYKVEFYPPSRTFFEELIQSYNDDTELALIQKHAGEYAPYIKQIKSMKEMKGIQARLPYILEID</sequence>
<dbReference type="Proteomes" id="UP001185092">
    <property type="component" value="Unassembled WGS sequence"/>
</dbReference>
<evidence type="ECO:0000256" key="5">
    <source>
        <dbReference type="ARBA" id="ARBA00022825"/>
    </source>
</evidence>
<dbReference type="InterPro" id="IPR004634">
    <property type="entry name" value="Pept_S49_pIV"/>
</dbReference>
<dbReference type="PANTHER" id="PTHR33209">
    <property type="entry name" value="PROTEASE 4"/>
    <property type="match status" value="1"/>
</dbReference>
<proteinExistence type="inferred from homology"/>
<feature type="active site" description="Nucleophile" evidence="7">
    <location>
        <position position="387"/>
    </location>
</feature>
<feature type="active site" description="Proton donor/acceptor" evidence="7">
    <location>
        <position position="191"/>
    </location>
</feature>
<dbReference type="GO" id="GO:0006465">
    <property type="term" value="P:signal peptide processing"/>
    <property type="evidence" value="ECO:0007669"/>
    <property type="project" value="InterPro"/>
</dbReference>
<dbReference type="Pfam" id="PF01343">
    <property type="entry name" value="Peptidase_S49"/>
    <property type="match status" value="2"/>
</dbReference>
<dbReference type="AlphaFoldDB" id="A0AAE3XQT2"/>
<dbReference type="InterPro" id="IPR047272">
    <property type="entry name" value="S49_SppA_C"/>
</dbReference>
<evidence type="ECO:0000256" key="4">
    <source>
        <dbReference type="ARBA" id="ARBA00022801"/>
    </source>
</evidence>
<keyword evidence="3 9" id="KW-0645">Protease</keyword>
<dbReference type="PANTHER" id="PTHR33209:SF1">
    <property type="entry name" value="PEPTIDASE S49 DOMAIN-CONTAINING PROTEIN"/>
    <property type="match status" value="1"/>
</dbReference>
<dbReference type="CDD" id="cd07023">
    <property type="entry name" value="S49_Sppa_N_C"/>
    <property type="match status" value="1"/>
</dbReference>
<dbReference type="Gene3D" id="6.20.330.10">
    <property type="match status" value="1"/>
</dbReference>
<organism evidence="9 10">
    <name type="scientific">Aureibacter tunicatorum</name>
    <dbReference type="NCBI Taxonomy" id="866807"/>
    <lineage>
        <taxon>Bacteria</taxon>
        <taxon>Pseudomonadati</taxon>
        <taxon>Bacteroidota</taxon>
        <taxon>Cytophagia</taxon>
        <taxon>Cytophagales</taxon>
        <taxon>Persicobacteraceae</taxon>
        <taxon>Aureibacter</taxon>
    </lineage>
</organism>
<dbReference type="EMBL" id="JAVDQD010000006">
    <property type="protein sequence ID" value="MDR6241053.1"/>
    <property type="molecule type" value="Genomic_DNA"/>
</dbReference>
<evidence type="ECO:0000259" key="8">
    <source>
        <dbReference type="Pfam" id="PF01343"/>
    </source>
</evidence>
<dbReference type="CDD" id="cd07018">
    <property type="entry name" value="S49_SppA_67K_type"/>
    <property type="match status" value="1"/>
</dbReference>
<evidence type="ECO:0000256" key="7">
    <source>
        <dbReference type="PIRSR" id="PIRSR001217-1"/>
    </source>
</evidence>
<gene>
    <name evidence="9" type="ORF">HNQ88_004129</name>
</gene>
<accession>A0AAE3XQT2</accession>
<feature type="domain" description="Peptidase S49" evidence="8">
    <location>
        <begin position="371"/>
        <end position="522"/>
    </location>
</feature>
<keyword evidence="5" id="KW-0720">Serine protease</keyword>
<dbReference type="InterPro" id="IPR029045">
    <property type="entry name" value="ClpP/crotonase-like_dom_sf"/>
</dbReference>
<comment type="caution">
    <text evidence="9">The sequence shown here is derived from an EMBL/GenBank/DDBJ whole genome shotgun (WGS) entry which is preliminary data.</text>
</comment>
<dbReference type="RefSeq" id="WP_309941540.1">
    <property type="nucleotide sequence ID" value="NZ_AP025305.1"/>
</dbReference>
<dbReference type="GO" id="GO:0008236">
    <property type="term" value="F:serine-type peptidase activity"/>
    <property type="evidence" value="ECO:0007669"/>
    <property type="project" value="UniProtKB-KW"/>
</dbReference>
<dbReference type="EC" id="3.4.21.-" evidence="9"/>
<dbReference type="InterPro" id="IPR004635">
    <property type="entry name" value="Pept_S49_SppA"/>
</dbReference>
<dbReference type="SUPFAM" id="SSF52096">
    <property type="entry name" value="ClpP/crotonase"/>
    <property type="match status" value="2"/>
</dbReference>
<evidence type="ECO:0000256" key="6">
    <source>
        <dbReference type="ARBA" id="ARBA00023136"/>
    </source>
</evidence>
<evidence type="ECO:0000256" key="2">
    <source>
        <dbReference type="ARBA" id="ARBA00008683"/>
    </source>
</evidence>
<dbReference type="NCBIfam" id="TIGR00706">
    <property type="entry name" value="SppA_dom"/>
    <property type="match status" value="1"/>
</dbReference>
<dbReference type="PIRSF" id="PIRSF001217">
    <property type="entry name" value="Protease_4_SppA"/>
    <property type="match status" value="1"/>
</dbReference>
<keyword evidence="10" id="KW-1185">Reference proteome</keyword>
<keyword evidence="4 9" id="KW-0378">Hydrolase</keyword>
<evidence type="ECO:0000313" key="10">
    <source>
        <dbReference type="Proteomes" id="UP001185092"/>
    </source>
</evidence>
<evidence type="ECO:0000313" key="9">
    <source>
        <dbReference type="EMBL" id="MDR6241053.1"/>
    </source>
</evidence>
<dbReference type="InterPro" id="IPR047217">
    <property type="entry name" value="S49_SppA_67K_type_N"/>
</dbReference>
<reference evidence="9" key="1">
    <citation type="submission" date="2023-07" db="EMBL/GenBank/DDBJ databases">
        <title>Genomic Encyclopedia of Type Strains, Phase IV (KMG-IV): sequencing the most valuable type-strain genomes for metagenomic binning, comparative biology and taxonomic classification.</title>
        <authorList>
            <person name="Goeker M."/>
        </authorList>
    </citation>
    <scope>NUCLEOTIDE SEQUENCE</scope>
    <source>
        <strain evidence="9">DSM 26174</strain>
    </source>
</reference>
<protein>
    <submittedName>
        <fullName evidence="9">Protease-4</fullName>
        <ecNumber evidence="9">3.4.21.-</ecNumber>
    </submittedName>
</protein>
<dbReference type="NCBIfam" id="TIGR00705">
    <property type="entry name" value="SppA_67K"/>
    <property type="match status" value="1"/>
</dbReference>
<keyword evidence="6" id="KW-0472">Membrane</keyword>
<comment type="subcellular location">
    <subcellularLocation>
        <location evidence="1">Membrane</location>
    </subcellularLocation>
</comment>
<dbReference type="GO" id="GO:0016020">
    <property type="term" value="C:membrane"/>
    <property type="evidence" value="ECO:0007669"/>
    <property type="project" value="UniProtKB-SubCell"/>
</dbReference>
<feature type="domain" description="Peptidase S49" evidence="8">
    <location>
        <begin position="123"/>
        <end position="276"/>
    </location>
</feature>